<accession>A0A8T0QG26</accession>
<keyword evidence="1" id="KW-0732">Signal</keyword>
<proteinExistence type="predicted"/>
<feature type="chain" id="PRO_5035834216" evidence="1">
    <location>
        <begin position="36"/>
        <end position="143"/>
    </location>
</feature>
<evidence type="ECO:0000256" key="1">
    <source>
        <dbReference type="SAM" id="SignalP"/>
    </source>
</evidence>
<dbReference type="EMBL" id="CM029049">
    <property type="protein sequence ID" value="KAG2571799.1"/>
    <property type="molecule type" value="Genomic_DNA"/>
</dbReference>
<evidence type="ECO:0000313" key="2">
    <source>
        <dbReference type="EMBL" id="KAG2571799.1"/>
    </source>
</evidence>
<evidence type="ECO:0000313" key="3">
    <source>
        <dbReference type="Proteomes" id="UP000823388"/>
    </source>
</evidence>
<protein>
    <submittedName>
        <fullName evidence="2">Uncharacterized protein</fullName>
    </submittedName>
</protein>
<organism evidence="2 3">
    <name type="scientific">Panicum virgatum</name>
    <name type="common">Blackwell switchgrass</name>
    <dbReference type="NCBI Taxonomy" id="38727"/>
    <lineage>
        <taxon>Eukaryota</taxon>
        <taxon>Viridiplantae</taxon>
        <taxon>Streptophyta</taxon>
        <taxon>Embryophyta</taxon>
        <taxon>Tracheophyta</taxon>
        <taxon>Spermatophyta</taxon>
        <taxon>Magnoliopsida</taxon>
        <taxon>Liliopsida</taxon>
        <taxon>Poales</taxon>
        <taxon>Poaceae</taxon>
        <taxon>PACMAD clade</taxon>
        <taxon>Panicoideae</taxon>
        <taxon>Panicodae</taxon>
        <taxon>Paniceae</taxon>
        <taxon>Panicinae</taxon>
        <taxon>Panicum</taxon>
        <taxon>Panicum sect. Hiantes</taxon>
    </lineage>
</organism>
<dbReference type="AlphaFoldDB" id="A0A8T0QG26"/>
<keyword evidence="3" id="KW-1185">Reference proteome</keyword>
<name>A0A8T0QG26_PANVG</name>
<comment type="caution">
    <text evidence="2">The sequence shown here is derived from an EMBL/GenBank/DDBJ whole genome shotgun (WGS) entry which is preliminary data.</text>
</comment>
<dbReference type="Proteomes" id="UP000823388">
    <property type="component" value="Chromosome 7K"/>
</dbReference>
<gene>
    <name evidence="2" type="ORF">PVAP13_7KG119940</name>
</gene>
<sequence>MAAPSSHAGATRCAACTVLLASLLLLLLAAGTASGGGAGEPAGRDAGRGGVEGPGPMNCFMTCSTQLVGYIMTTIQCYNKCIAGGGGGGAAVAEAPVCAAKEGDCLVLERLLRDAARCGAGGTVEMARRAPGVKVGSGPCRST</sequence>
<reference evidence="2" key="1">
    <citation type="submission" date="2020-05" db="EMBL/GenBank/DDBJ databases">
        <title>WGS assembly of Panicum virgatum.</title>
        <authorList>
            <person name="Lovell J.T."/>
            <person name="Jenkins J."/>
            <person name="Shu S."/>
            <person name="Juenger T.E."/>
            <person name="Schmutz J."/>
        </authorList>
    </citation>
    <scope>NUCLEOTIDE SEQUENCE</scope>
    <source>
        <strain evidence="2">AP13</strain>
    </source>
</reference>
<feature type="signal peptide" evidence="1">
    <location>
        <begin position="1"/>
        <end position="35"/>
    </location>
</feature>